<keyword evidence="5 6" id="KW-0067">ATP-binding</keyword>
<feature type="binding site" evidence="6">
    <location>
        <position position="82"/>
    </location>
    <ligand>
        <name>substrate</name>
    </ligand>
</feature>
<evidence type="ECO:0000256" key="1">
    <source>
        <dbReference type="ARBA" id="ARBA00008748"/>
    </source>
</evidence>
<evidence type="ECO:0000256" key="2">
    <source>
        <dbReference type="ARBA" id="ARBA00022679"/>
    </source>
</evidence>
<feature type="binding site" evidence="6">
    <location>
        <begin position="305"/>
        <end position="309"/>
    </location>
    <ligand>
        <name>ATP</name>
        <dbReference type="ChEBI" id="CHEBI:30616"/>
    </ligand>
</feature>
<dbReference type="InterPro" id="IPR023865">
    <property type="entry name" value="Aliphatic_acid_kinase_CS"/>
</dbReference>
<dbReference type="InterPro" id="IPR004372">
    <property type="entry name" value="Ac/propionate_kinase"/>
</dbReference>
<reference evidence="8 9" key="1">
    <citation type="submission" date="2019-12" db="EMBL/GenBank/DDBJ databases">
        <title>The draft genomic sequence of strain Chitinophaga oryziterrae JCM 16595.</title>
        <authorList>
            <person name="Zhang X."/>
        </authorList>
    </citation>
    <scope>NUCLEOTIDE SEQUENCE [LARGE SCALE GENOMIC DNA]</scope>
    <source>
        <strain evidence="8 9">JCM 16595</strain>
    </source>
</reference>
<dbReference type="InterPro" id="IPR043129">
    <property type="entry name" value="ATPase_NBD"/>
</dbReference>
<keyword evidence="2 6" id="KW-0808">Transferase</keyword>
<evidence type="ECO:0000256" key="6">
    <source>
        <dbReference type="HAMAP-Rule" id="MF_00020"/>
    </source>
</evidence>
<dbReference type="PROSITE" id="PS01076">
    <property type="entry name" value="ACETATE_KINASE_2"/>
    <property type="match status" value="1"/>
</dbReference>
<evidence type="ECO:0000256" key="4">
    <source>
        <dbReference type="ARBA" id="ARBA00022777"/>
    </source>
</evidence>
<dbReference type="EC" id="2.7.2.1" evidence="6"/>
<feature type="site" description="Transition state stabilizer" evidence="6">
    <location>
        <position position="164"/>
    </location>
</feature>
<dbReference type="GO" id="GO:0000287">
    <property type="term" value="F:magnesium ion binding"/>
    <property type="evidence" value="ECO:0007669"/>
    <property type="project" value="UniProtKB-UniRule"/>
</dbReference>
<comment type="function">
    <text evidence="6">Catalyzes the formation of acetyl phosphate from acetate and ATP. Can also catalyze the reverse reaction.</text>
</comment>
<comment type="subunit">
    <text evidence="6">Homodimer.</text>
</comment>
<proteinExistence type="inferred from homology"/>
<dbReference type="GO" id="GO:0005737">
    <property type="term" value="C:cytoplasm"/>
    <property type="evidence" value="ECO:0007669"/>
    <property type="project" value="UniProtKB-SubCell"/>
</dbReference>
<dbReference type="PANTHER" id="PTHR21060">
    <property type="entry name" value="ACETATE KINASE"/>
    <property type="match status" value="1"/>
</dbReference>
<keyword evidence="6" id="KW-0460">Magnesium</keyword>
<dbReference type="GO" id="GO:0006085">
    <property type="term" value="P:acetyl-CoA biosynthetic process"/>
    <property type="evidence" value="ECO:0007669"/>
    <property type="project" value="UniProtKB-UniRule"/>
</dbReference>
<sequence>MKDCILTINGGSSSIKFALYKSQERLLHGEIERIGIAGTTLSWNKTERINIAAKDLTAAAEYLRTWLEKQDDFPAVKAIGHRVVYGLQHTKAERITPQLLGELKKSSLLDPEHMPGEIKLIEVFMKLNLPQIACFDTSFHAGMPAIAKLLPIPKKYNLQRYGFHGLSYAYLMQELDKDAGDKTILAHLGNGASLAAIKEGKSVDTTMGFTPTSGLPMSTRTGDLDPGVAWYLMNKEELTPKQFNHLINHESGLLGISGISPDMRELSKHTEGKEAIAFFCYQTRKWIGAYAAVLGGLDTLVFAGGIGENAAAVREMICENLEFLGIKLDKDKNENNERLISTGKTNVYVIHTNEELMIAKMVSDFSFED</sequence>
<comment type="similarity">
    <text evidence="1 6 7">Belongs to the acetokinase family.</text>
</comment>
<organism evidence="8 9">
    <name type="scientific">Chitinophaga oryziterrae</name>
    <dbReference type="NCBI Taxonomy" id="1031224"/>
    <lineage>
        <taxon>Bacteria</taxon>
        <taxon>Pseudomonadati</taxon>
        <taxon>Bacteroidota</taxon>
        <taxon>Chitinophagia</taxon>
        <taxon>Chitinophagales</taxon>
        <taxon>Chitinophagaceae</taxon>
        <taxon>Chitinophaga</taxon>
    </lineage>
</organism>
<gene>
    <name evidence="6" type="primary">ackA</name>
    <name evidence="8" type="ORF">GO495_07075</name>
</gene>
<evidence type="ECO:0000256" key="3">
    <source>
        <dbReference type="ARBA" id="ARBA00022741"/>
    </source>
</evidence>
<dbReference type="HAMAP" id="MF_00020">
    <property type="entry name" value="Acetate_kinase"/>
    <property type="match status" value="1"/>
</dbReference>
<feature type="binding site" evidence="6">
    <location>
        <position position="16"/>
    </location>
    <ligand>
        <name>ATP</name>
        <dbReference type="ChEBI" id="CHEBI:30616"/>
    </ligand>
</feature>
<dbReference type="Proteomes" id="UP000468388">
    <property type="component" value="Unassembled WGS sequence"/>
</dbReference>
<evidence type="ECO:0000313" key="9">
    <source>
        <dbReference type="Proteomes" id="UP000468388"/>
    </source>
</evidence>
<keyword evidence="9" id="KW-1185">Reference proteome</keyword>
<comment type="caution">
    <text evidence="8">The sequence shown here is derived from an EMBL/GenBank/DDBJ whole genome shotgun (WGS) entry which is preliminary data.</text>
</comment>
<accession>A0A6N8J6W5</accession>
<dbReference type="AlphaFoldDB" id="A0A6N8J6W5"/>
<keyword evidence="6" id="KW-0963">Cytoplasm</keyword>
<feature type="binding site" evidence="6">
    <location>
        <begin position="262"/>
        <end position="264"/>
    </location>
    <ligand>
        <name>ATP</name>
        <dbReference type="ChEBI" id="CHEBI:30616"/>
    </ligand>
</feature>
<protein>
    <recommendedName>
        <fullName evidence="6">Acetate kinase</fullName>
        <ecNumber evidence="6">2.7.2.1</ecNumber>
    </recommendedName>
    <alternativeName>
        <fullName evidence="6">Acetokinase</fullName>
    </alternativeName>
</protein>
<name>A0A6N8J6W5_9BACT</name>
<dbReference type="PRINTS" id="PR00471">
    <property type="entry name" value="ACETATEKNASE"/>
</dbReference>
<evidence type="ECO:0000256" key="7">
    <source>
        <dbReference type="RuleBase" id="RU003835"/>
    </source>
</evidence>
<feature type="binding site" evidence="6">
    <location>
        <begin position="187"/>
        <end position="191"/>
    </location>
    <ligand>
        <name>ATP</name>
        <dbReference type="ChEBI" id="CHEBI:30616"/>
    </ligand>
</feature>
<dbReference type="EMBL" id="WRXO01000001">
    <property type="protein sequence ID" value="MVT40338.1"/>
    <property type="molecule type" value="Genomic_DNA"/>
</dbReference>
<dbReference type="PIRSF" id="PIRSF000722">
    <property type="entry name" value="Acetate_prop_kin"/>
    <property type="match status" value="1"/>
</dbReference>
<comment type="catalytic activity">
    <reaction evidence="6">
        <text>acetate + ATP = acetyl phosphate + ADP</text>
        <dbReference type="Rhea" id="RHEA:11352"/>
        <dbReference type="ChEBI" id="CHEBI:22191"/>
        <dbReference type="ChEBI" id="CHEBI:30089"/>
        <dbReference type="ChEBI" id="CHEBI:30616"/>
        <dbReference type="ChEBI" id="CHEBI:456216"/>
        <dbReference type="EC" id="2.7.2.1"/>
    </reaction>
</comment>
<dbReference type="GO" id="GO:0008776">
    <property type="term" value="F:acetate kinase activity"/>
    <property type="evidence" value="ECO:0007669"/>
    <property type="project" value="UniProtKB-UniRule"/>
</dbReference>
<comment type="pathway">
    <text evidence="6">Metabolic intermediate biosynthesis; acetyl-CoA biosynthesis; acetyl-CoA from acetate: step 1/2.</text>
</comment>
<dbReference type="UniPathway" id="UPA00340">
    <property type="reaction ID" value="UER00458"/>
</dbReference>
<feature type="active site" description="Proton donor/acceptor" evidence="6">
    <location>
        <position position="136"/>
    </location>
</feature>
<comment type="cofactor">
    <cofactor evidence="6">
        <name>Mg(2+)</name>
        <dbReference type="ChEBI" id="CHEBI:18420"/>
    </cofactor>
    <cofactor evidence="6">
        <name>Mn(2+)</name>
        <dbReference type="ChEBI" id="CHEBI:29035"/>
    </cofactor>
    <text evidence="6">Mg(2+). Can also accept Mn(2+).</text>
</comment>
<evidence type="ECO:0000256" key="5">
    <source>
        <dbReference type="ARBA" id="ARBA00022840"/>
    </source>
</evidence>
<feature type="site" description="Transition state stabilizer" evidence="6">
    <location>
        <position position="220"/>
    </location>
</feature>
<keyword evidence="4 6" id="KW-0418">Kinase</keyword>
<keyword evidence="3 6" id="KW-0547">Nucleotide-binding</keyword>
<dbReference type="RefSeq" id="WP_157298973.1">
    <property type="nucleotide sequence ID" value="NZ_BAAAZB010000005.1"/>
</dbReference>
<evidence type="ECO:0000313" key="8">
    <source>
        <dbReference type="EMBL" id="MVT40338.1"/>
    </source>
</evidence>
<comment type="subcellular location">
    <subcellularLocation>
        <location evidence="6">Cytoplasm</location>
    </subcellularLocation>
</comment>
<dbReference type="GO" id="GO:0005524">
    <property type="term" value="F:ATP binding"/>
    <property type="evidence" value="ECO:0007669"/>
    <property type="project" value="UniProtKB-KW"/>
</dbReference>
<feature type="binding site" evidence="6">
    <location>
        <position position="9"/>
    </location>
    <ligand>
        <name>Mg(2+)</name>
        <dbReference type="ChEBI" id="CHEBI:18420"/>
    </ligand>
</feature>
<dbReference type="GO" id="GO:0006083">
    <property type="term" value="P:acetate metabolic process"/>
    <property type="evidence" value="ECO:0007669"/>
    <property type="project" value="TreeGrafter"/>
</dbReference>
<dbReference type="NCBIfam" id="TIGR00016">
    <property type="entry name" value="ackA"/>
    <property type="match status" value="1"/>
</dbReference>
<dbReference type="PANTHER" id="PTHR21060:SF15">
    <property type="entry name" value="ACETATE KINASE-RELATED"/>
    <property type="match status" value="1"/>
</dbReference>
<dbReference type="OrthoDB" id="9802453at2"/>
<dbReference type="Gene3D" id="3.30.420.40">
    <property type="match status" value="2"/>
</dbReference>
<dbReference type="Pfam" id="PF00871">
    <property type="entry name" value="Acetate_kinase"/>
    <property type="match status" value="1"/>
</dbReference>
<dbReference type="PROSITE" id="PS01075">
    <property type="entry name" value="ACETATE_KINASE_1"/>
    <property type="match status" value="1"/>
</dbReference>
<dbReference type="SUPFAM" id="SSF53067">
    <property type="entry name" value="Actin-like ATPase domain"/>
    <property type="match status" value="2"/>
</dbReference>
<dbReference type="InterPro" id="IPR000890">
    <property type="entry name" value="Aliphatic_acid_kin_short-chain"/>
</dbReference>
<feature type="binding site" evidence="6">
    <location>
        <position position="354"/>
    </location>
    <ligand>
        <name>Mg(2+)</name>
        <dbReference type="ChEBI" id="CHEBI:18420"/>
    </ligand>
</feature>
<keyword evidence="6" id="KW-0479">Metal-binding</keyword>